<keyword evidence="1" id="KW-0472">Membrane</keyword>
<dbReference type="EMBL" id="MZGV01000085">
    <property type="protein sequence ID" value="OPJ57426.1"/>
    <property type="molecule type" value="Genomic_DNA"/>
</dbReference>
<comment type="caution">
    <text evidence="2">The sequence shown here is derived from an EMBL/GenBank/DDBJ whole genome shotgun (WGS) entry which is preliminary data.</text>
</comment>
<name>A0A1V4IBV6_9CLOT</name>
<accession>A0A1V4IBV6</accession>
<keyword evidence="1" id="KW-1133">Transmembrane helix</keyword>
<dbReference type="OrthoDB" id="9805070at2"/>
<gene>
    <name evidence="2" type="ORF">CLORY_41190</name>
</gene>
<dbReference type="STRING" id="1450648.CLORY_41190"/>
<keyword evidence="3" id="KW-1185">Reference proteome</keyword>
<organism evidence="2 3">
    <name type="scientific">Clostridium oryzae</name>
    <dbReference type="NCBI Taxonomy" id="1450648"/>
    <lineage>
        <taxon>Bacteria</taxon>
        <taxon>Bacillati</taxon>
        <taxon>Bacillota</taxon>
        <taxon>Clostridia</taxon>
        <taxon>Eubacteriales</taxon>
        <taxon>Clostridiaceae</taxon>
        <taxon>Clostridium</taxon>
    </lineage>
</organism>
<proteinExistence type="predicted"/>
<dbReference type="Proteomes" id="UP000190080">
    <property type="component" value="Unassembled WGS sequence"/>
</dbReference>
<feature type="transmembrane region" description="Helical" evidence="1">
    <location>
        <begin position="212"/>
        <end position="233"/>
    </location>
</feature>
<sequence>MESFLSELENKKVISVEDIVLLKQYIYKKHNDRSNQEKRQILTDAIHKILDRSIEGIAPRYIQNIKKQLLNNVVSGISKTVYMVDVFNVCINSKESSKDFLESIKNWVNLNVENKVSVSQIEKCAQEHNKHWKSAVSQSTINENVQQEMIEEVKMDAYVDIDGHANIVTDYEVPLPAEGVIPLANKTSFTYNFTGKWLEIVQRINLKSKKRMVIVVCASMIVVLSVFILVSILHNNTNTGKLAEEKSESLNNKKAKTVSVKYSKAYRLSLVSNLPHNFRYKAINTSKLHSFLLKRKSLLAKEPYFSTVINVAKEYNLNPNILFAVAGQEQGFVPKNKKHSKKIVNNPYNVYISWKKYNTNLKDSTKVACVSIINMCKNRPNEAEAFKWINKNYAEDTHWHKGVRSIFDMLEKYCSLKSGKQ</sequence>
<evidence type="ECO:0000313" key="3">
    <source>
        <dbReference type="Proteomes" id="UP000190080"/>
    </source>
</evidence>
<dbReference type="AlphaFoldDB" id="A0A1V4IBV6"/>
<protein>
    <submittedName>
        <fullName evidence="2">Uncharacterized protein</fullName>
    </submittedName>
</protein>
<keyword evidence="1" id="KW-0812">Transmembrane</keyword>
<evidence type="ECO:0000256" key="1">
    <source>
        <dbReference type="SAM" id="Phobius"/>
    </source>
</evidence>
<dbReference type="RefSeq" id="WP_079428053.1">
    <property type="nucleotide sequence ID" value="NZ_MZGV01000085.1"/>
</dbReference>
<evidence type="ECO:0000313" key="2">
    <source>
        <dbReference type="EMBL" id="OPJ57426.1"/>
    </source>
</evidence>
<reference evidence="2 3" key="1">
    <citation type="submission" date="2017-03" db="EMBL/GenBank/DDBJ databases">
        <title>Genome sequence of Clostridium oryzae DSM 28571.</title>
        <authorList>
            <person name="Poehlein A."/>
            <person name="Daniel R."/>
        </authorList>
    </citation>
    <scope>NUCLEOTIDE SEQUENCE [LARGE SCALE GENOMIC DNA]</scope>
    <source>
        <strain evidence="2 3">DSM 28571</strain>
    </source>
</reference>